<evidence type="ECO:0000313" key="3">
    <source>
        <dbReference type="EMBL" id="SUJ00802.1"/>
    </source>
</evidence>
<organism evidence="3 4">
    <name type="scientific">Shewanella algae</name>
    <dbReference type="NCBI Taxonomy" id="38313"/>
    <lineage>
        <taxon>Bacteria</taxon>
        <taxon>Pseudomonadati</taxon>
        <taxon>Pseudomonadota</taxon>
        <taxon>Gammaproteobacteria</taxon>
        <taxon>Alteromonadales</taxon>
        <taxon>Shewanellaceae</taxon>
        <taxon>Shewanella</taxon>
    </lineage>
</organism>
<name>A0A380BI37_9GAMM</name>
<reference evidence="3 4" key="1">
    <citation type="submission" date="2018-06" db="EMBL/GenBank/DDBJ databases">
        <authorList>
            <consortium name="Pathogen Informatics"/>
            <person name="Doyle S."/>
        </authorList>
    </citation>
    <scope>NUCLEOTIDE SEQUENCE [LARGE SCALE GENOMIC DNA]</scope>
    <source>
        <strain evidence="3 4">NCTC10738</strain>
    </source>
</reference>
<evidence type="ECO:0000259" key="2">
    <source>
        <dbReference type="Pfam" id="PF18492"/>
    </source>
</evidence>
<dbReference type="EMBL" id="UGYO01000002">
    <property type="protein sequence ID" value="SUJ00802.1"/>
    <property type="molecule type" value="Genomic_DNA"/>
</dbReference>
<dbReference type="AlphaFoldDB" id="A0A380BI37"/>
<sequence>MKISTAMMAMGLTLLAAPAMAHDKNPFEDNGKQYQQQGDRADFLGLKDTFYVKTDKGVQKASRLSQGEQLVTEAGEPFATVTGKLVVKLKPGVDAAAFAADSGLRLDWQNDTQLMVLAASEGSDLLAVLEKLKRDPQVMRVKLDRAVLKHEPM</sequence>
<keyword evidence="1" id="KW-0732">Signal</keyword>
<dbReference type="RefSeq" id="WP_025010899.1">
    <property type="nucleotide sequence ID" value="NZ_AP024610.1"/>
</dbReference>
<accession>A0A380BI37</accession>
<feature type="chain" id="PRO_5016912866" description="ASP external chaperone domain-containing protein" evidence="1">
    <location>
        <begin position="22"/>
        <end position="153"/>
    </location>
</feature>
<dbReference type="Pfam" id="PF18492">
    <property type="entry name" value="ORF_2_N"/>
    <property type="match status" value="1"/>
</dbReference>
<dbReference type="Proteomes" id="UP000254069">
    <property type="component" value="Unassembled WGS sequence"/>
</dbReference>
<proteinExistence type="predicted"/>
<feature type="signal peptide" evidence="1">
    <location>
        <begin position="1"/>
        <end position="21"/>
    </location>
</feature>
<keyword evidence="4" id="KW-1185">Reference proteome</keyword>
<evidence type="ECO:0000256" key="1">
    <source>
        <dbReference type="SAM" id="SignalP"/>
    </source>
</evidence>
<evidence type="ECO:0000313" key="4">
    <source>
        <dbReference type="Proteomes" id="UP000254069"/>
    </source>
</evidence>
<dbReference type="InterPro" id="IPR040536">
    <property type="entry name" value="ASPCH"/>
</dbReference>
<gene>
    <name evidence="3" type="ORF">NCTC10738_03201</name>
</gene>
<dbReference type="GeneID" id="93809921"/>
<protein>
    <recommendedName>
        <fullName evidence="2">ASP external chaperone domain-containing protein</fullName>
    </recommendedName>
</protein>
<feature type="domain" description="ASP external chaperone" evidence="2">
    <location>
        <begin position="33"/>
        <end position="152"/>
    </location>
</feature>